<accession>A0A4Z2GEM4</accession>
<sequence>MALLSQQVFLLPKLAMATDELLLNRRRPCFPAEAFPMGFDEHEPVLEERAQRRRRRGARRKEGRGGPVMLLLDGGSLMDVLQENSFLLFDLLCGLGDLAAGGGLLVHGLDDADGHGLPHVAHGEATWEERGAAMRG</sequence>
<keyword evidence="2" id="KW-1185">Reference proteome</keyword>
<protein>
    <submittedName>
        <fullName evidence="1">Uncharacterized protein</fullName>
    </submittedName>
</protein>
<comment type="caution">
    <text evidence="1">The sequence shown here is derived from an EMBL/GenBank/DDBJ whole genome shotgun (WGS) entry which is preliminary data.</text>
</comment>
<dbReference type="AlphaFoldDB" id="A0A4Z2GEM4"/>
<dbReference type="EMBL" id="SRLO01000565">
    <property type="protein sequence ID" value="TNN51957.1"/>
    <property type="molecule type" value="Genomic_DNA"/>
</dbReference>
<evidence type="ECO:0000313" key="1">
    <source>
        <dbReference type="EMBL" id="TNN51957.1"/>
    </source>
</evidence>
<gene>
    <name evidence="1" type="ORF">EYF80_037864</name>
</gene>
<reference evidence="1 2" key="1">
    <citation type="submission" date="2019-03" db="EMBL/GenBank/DDBJ databases">
        <title>First draft genome of Liparis tanakae, snailfish: a comprehensive survey of snailfish specific genes.</title>
        <authorList>
            <person name="Kim W."/>
            <person name="Song I."/>
            <person name="Jeong J.-H."/>
            <person name="Kim D."/>
            <person name="Kim S."/>
            <person name="Ryu S."/>
            <person name="Song J.Y."/>
            <person name="Lee S.K."/>
        </authorList>
    </citation>
    <scope>NUCLEOTIDE SEQUENCE [LARGE SCALE GENOMIC DNA]</scope>
    <source>
        <tissue evidence="1">Muscle</tissue>
    </source>
</reference>
<dbReference type="Proteomes" id="UP000314294">
    <property type="component" value="Unassembled WGS sequence"/>
</dbReference>
<proteinExistence type="predicted"/>
<organism evidence="1 2">
    <name type="scientific">Liparis tanakae</name>
    <name type="common">Tanaka's snailfish</name>
    <dbReference type="NCBI Taxonomy" id="230148"/>
    <lineage>
        <taxon>Eukaryota</taxon>
        <taxon>Metazoa</taxon>
        <taxon>Chordata</taxon>
        <taxon>Craniata</taxon>
        <taxon>Vertebrata</taxon>
        <taxon>Euteleostomi</taxon>
        <taxon>Actinopterygii</taxon>
        <taxon>Neopterygii</taxon>
        <taxon>Teleostei</taxon>
        <taxon>Neoteleostei</taxon>
        <taxon>Acanthomorphata</taxon>
        <taxon>Eupercaria</taxon>
        <taxon>Perciformes</taxon>
        <taxon>Cottioidei</taxon>
        <taxon>Cottales</taxon>
        <taxon>Liparidae</taxon>
        <taxon>Liparis</taxon>
    </lineage>
</organism>
<name>A0A4Z2GEM4_9TELE</name>
<evidence type="ECO:0000313" key="2">
    <source>
        <dbReference type="Proteomes" id="UP000314294"/>
    </source>
</evidence>